<evidence type="ECO:0000259" key="3">
    <source>
        <dbReference type="Pfam" id="PF02563"/>
    </source>
</evidence>
<dbReference type="Gene3D" id="3.30.1950.10">
    <property type="entry name" value="wza like domain"/>
    <property type="match status" value="1"/>
</dbReference>
<dbReference type="Pfam" id="PF10531">
    <property type="entry name" value="SLBB"/>
    <property type="match status" value="2"/>
</dbReference>
<dbReference type="PANTHER" id="PTHR33619:SF3">
    <property type="entry name" value="POLYSACCHARIDE EXPORT PROTEIN GFCE-RELATED"/>
    <property type="match status" value="1"/>
</dbReference>
<protein>
    <submittedName>
        <fullName evidence="5">Polysaccharide biosynthesis/export protein</fullName>
    </submittedName>
</protein>
<organism evidence="5 6">
    <name type="scientific">Sphingomonas dokdonensis</name>
    <dbReference type="NCBI Taxonomy" id="344880"/>
    <lineage>
        <taxon>Bacteria</taxon>
        <taxon>Pseudomonadati</taxon>
        <taxon>Pseudomonadota</taxon>
        <taxon>Alphaproteobacteria</taxon>
        <taxon>Sphingomonadales</taxon>
        <taxon>Sphingomonadaceae</taxon>
        <taxon>Sphingomonas</taxon>
    </lineage>
</organism>
<evidence type="ECO:0000313" key="6">
    <source>
        <dbReference type="Proteomes" id="UP000197290"/>
    </source>
</evidence>
<feature type="domain" description="Soluble ligand binding" evidence="4">
    <location>
        <begin position="199"/>
        <end position="244"/>
    </location>
</feature>
<evidence type="ECO:0000259" key="4">
    <source>
        <dbReference type="Pfam" id="PF10531"/>
    </source>
</evidence>
<name>A0A245ZI60_9SPHN</name>
<keyword evidence="1 2" id="KW-0732">Signal</keyword>
<dbReference type="Proteomes" id="UP000197290">
    <property type="component" value="Unassembled WGS sequence"/>
</dbReference>
<dbReference type="InterPro" id="IPR019554">
    <property type="entry name" value="Soluble_ligand-bd"/>
</dbReference>
<proteinExistence type="predicted"/>
<dbReference type="PANTHER" id="PTHR33619">
    <property type="entry name" value="POLYSACCHARIDE EXPORT PROTEIN GFCE-RELATED"/>
    <property type="match status" value="1"/>
</dbReference>
<accession>A0A245ZI60</accession>
<evidence type="ECO:0000256" key="2">
    <source>
        <dbReference type="SAM" id="SignalP"/>
    </source>
</evidence>
<evidence type="ECO:0000313" key="5">
    <source>
        <dbReference type="EMBL" id="OWK29430.1"/>
    </source>
</evidence>
<dbReference type="Pfam" id="PF02563">
    <property type="entry name" value="Poly_export"/>
    <property type="match status" value="1"/>
</dbReference>
<sequence>MVRAWLFLCLASASAAPPALAQQASVAPDGSAAARDQRPPYVLGVGDVIETAAIGRTDFNARVQIGDDGAVALPFVGSVPAAGRTVLQLRDDLRKRLTSGGFLEDPVVAVSIATYASRFVTVLGQVNQPGVVPMDRAYRLSEIVARAGGANAAADAVVLTRLDGTSQTVSLRAIAGAPVGQDPTVQPGDKVFVAPPSTFYIYGAVNTPGAFPMARAMTVQMALARGGGLTPVGSAKRVKIVRDGQELKADLDEQLRPDDVLVVGERFF</sequence>
<dbReference type="EMBL" id="NBBI01000004">
    <property type="protein sequence ID" value="OWK29430.1"/>
    <property type="molecule type" value="Genomic_DNA"/>
</dbReference>
<dbReference type="InterPro" id="IPR049712">
    <property type="entry name" value="Poly_export"/>
</dbReference>
<feature type="domain" description="Soluble ligand binding" evidence="4">
    <location>
        <begin position="120"/>
        <end position="169"/>
    </location>
</feature>
<gene>
    <name evidence="5" type="ORF">SPDO_24150</name>
</gene>
<feature type="domain" description="Polysaccharide export protein N-terminal" evidence="3">
    <location>
        <begin position="37"/>
        <end position="112"/>
    </location>
</feature>
<reference evidence="5 6" key="1">
    <citation type="submission" date="2017-03" db="EMBL/GenBank/DDBJ databases">
        <title>Genome sequence of Sphingomonas dokdonensis DSM 21029.</title>
        <authorList>
            <person name="Poehlein A."/>
            <person name="Wuebbeler J.H."/>
            <person name="Steinbuechel A."/>
            <person name="Daniel R."/>
        </authorList>
    </citation>
    <scope>NUCLEOTIDE SEQUENCE [LARGE SCALE GENOMIC DNA]</scope>
    <source>
        <strain evidence="5 6">DSM 21029</strain>
    </source>
</reference>
<dbReference type="InterPro" id="IPR003715">
    <property type="entry name" value="Poly_export_N"/>
</dbReference>
<dbReference type="RefSeq" id="WP_088367727.1">
    <property type="nucleotide sequence ID" value="NZ_NBBI01000004.1"/>
</dbReference>
<evidence type="ECO:0000256" key="1">
    <source>
        <dbReference type="ARBA" id="ARBA00022729"/>
    </source>
</evidence>
<dbReference type="GO" id="GO:0015159">
    <property type="term" value="F:polysaccharide transmembrane transporter activity"/>
    <property type="evidence" value="ECO:0007669"/>
    <property type="project" value="InterPro"/>
</dbReference>
<feature type="chain" id="PRO_5013168018" evidence="2">
    <location>
        <begin position="22"/>
        <end position="268"/>
    </location>
</feature>
<feature type="signal peptide" evidence="2">
    <location>
        <begin position="1"/>
        <end position="21"/>
    </location>
</feature>
<dbReference type="Gene3D" id="3.10.560.10">
    <property type="entry name" value="Outer membrane lipoprotein wza domain like"/>
    <property type="match status" value="2"/>
</dbReference>
<keyword evidence="6" id="KW-1185">Reference proteome</keyword>
<dbReference type="AlphaFoldDB" id="A0A245ZI60"/>
<comment type="caution">
    <text evidence="5">The sequence shown here is derived from an EMBL/GenBank/DDBJ whole genome shotgun (WGS) entry which is preliminary data.</text>
</comment>